<dbReference type="EMBL" id="LKEU01000040">
    <property type="protein sequence ID" value="OFV69411.1"/>
    <property type="molecule type" value="Genomic_DNA"/>
</dbReference>
<evidence type="ECO:0000259" key="2">
    <source>
        <dbReference type="Pfam" id="PF13478"/>
    </source>
</evidence>
<dbReference type="PANTHER" id="PTHR30388">
    <property type="entry name" value="ALDEHYDE OXIDOREDUCTASE MOLYBDENUM COFACTOR ASSEMBLY PROTEIN"/>
    <property type="match status" value="1"/>
</dbReference>
<reference evidence="3 4" key="1">
    <citation type="submission" date="2015-09" db="EMBL/GenBank/DDBJ databases">
        <title>Genome sequence of Acetobacterium wieringae DSM 1911.</title>
        <authorList>
            <person name="Poehlein A."/>
            <person name="Bengelsdorf F.R."/>
            <person name="Schiel-Bengelsdorf B."/>
            <person name="Duerre P."/>
            <person name="Daniel R."/>
        </authorList>
    </citation>
    <scope>NUCLEOTIDE SEQUENCE [LARGE SCALE GENOMIC DNA]</scope>
    <source>
        <strain evidence="3 4">DSM 1911</strain>
    </source>
</reference>
<gene>
    <name evidence="3" type="primary">pucA_2</name>
    <name evidence="3" type="ORF">ACWI_30590</name>
</gene>
<organism evidence="3 4">
    <name type="scientific">Acetobacterium wieringae</name>
    <dbReference type="NCBI Taxonomy" id="52694"/>
    <lineage>
        <taxon>Bacteria</taxon>
        <taxon>Bacillati</taxon>
        <taxon>Bacillota</taxon>
        <taxon>Clostridia</taxon>
        <taxon>Eubacteriales</taxon>
        <taxon>Eubacteriaceae</taxon>
        <taxon>Acetobacterium</taxon>
    </lineage>
</organism>
<dbReference type="Pfam" id="PF02625">
    <property type="entry name" value="XdhC_CoxI"/>
    <property type="match status" value="1"/>
</dbReference>
<dbReference type="SUPFAM" id="SSF51905">
    <property type="entry name" value="FAD/NAD(P)-binding domain"/>
    <property type="match status" value="1"/>
</dbReference>
<proteinExistence type="predicted"/>
<dbReference type="PANTHER" id="PTHR30388:SF6">
    <property type="entry name" value="XANTHINE DEHYDROGENASE SUBUNIT A-RELATED"/>
    <property type="match status" value="1"/>
</dbReference>
<evidence type="ECO:0000313" key="4">
    <source>
        <dbReference type="Proteomes" id="UP000176244"/>
    </source>
</evidence>
<accession>A0A1F2PFB7</accession>
<dbReference type="InterPro" id="IPR027051">
    <property type="entry name" value="XdhC_Rossmann_dom"/>
</dbReference>
<feature type="domain" description="XdhC Rossmann" evidence="2">
    <location>
        <begin position="89"/>
        <end position="231"/>
    </location>
</feature>
<sequence>MVNPYQKLLNELENEKQVIMCTRGVTNPETTKRTITKSVLRNGDLQTEQFDEKTRKTITAVIDQGLPKFNTTEEGAFVLYEPFYSEGRLIILGGGHIAKPLARYGADIGFKVTVIDDRPSFANAQRFPEASRVMCESFDSCFDRLQVKNTDYVVVVTRGHRHDAVCLRQAIAKNPEYLGMIGSKRRVKGLMAQFREDGFTEEQLARVYSPIGLRIGAVTPEEIAISIIAEIIQVKRMAHQPEKADRNNQTNHSDFDFEVVKNLAENDSDKRAIVTVISKKGSVPRGAGAKMIIWPDGRSLGSIGGGCSEGEVIVTARDLLREEAGFLTMHVDMTGEVAEDEGMACGGIMDVLIEVYP</sequence>
<protein>
    <submittedName>
        <fullName evidence="3">Putative xanthine dehydrogenase subunit A</fullName>
        <ecNumber evidence="3">1.17.1.4</ecNumber>
    </submittedName>
</protein>
<dbReference type="EC" id="1.17.1.4" evidence="3"/>
<comment type="caution">
    <text evidence="3">The sequence shown here is derived from an EMBL/GenBank/DDBJ whole genome shotgun (WGS) entry which is preliminary data.</text>
</comment>
<dbReference type="InterPro" id="IPR036188">
    <property type="entry name" value="FAD/NAD-bd_sf"/>
</dbReference>
<dbReference type="GO" id="GO:0004854">
    <property type="term" value="F:xanthine dehydrogenase activity"/>
    <property type="evidence" value="ECO:0007669"/>
    <property type="project" value="UniProtKB-EC"/>
</dbReference>
<keyword evidence="3" id="KW-0560">Oxidoreductase</keyword>
<evidence type="ECO:0000259" key="1">
    <source>
        <dbReference type="Pfam" id="PF02625"/>
    </source>
</evidence>
<dbReference type="AlphaFoldDB" id="A0A1F2PFB7"/>
<dbReference type="RefSeq" id="WP_242871630.1">
    <property type="nucleotide sequence ID" value="NZ_LKEU01000040.1"/>
</dbReference>
<name>A0A1F2PFB7_9FIRM</name>
<dbReference type="Pfam" id="PF13478">
    <property type="entry name" value="XdhC_C"/>
    <property type="match status" value="1"/>
</dbReference>
<dbReference type="InterPro" id="IPR052698">
    <property type="entry name" value="MoCofactor_Util/Proc"/>
</dbReference>
<dbReference type="InterPro" id="IPR003777">
    <property type="entry name" value="XdhC_CoxI"/>
</dbReference>
<dbReference type="Gene3D" id="3.40.50.720">
    <property type="entry name" value="NAD(P)-binding Rossmann-like Domain"/>
    <property type="match status" value="1"/>
</dbReference>
<dbReference type="STRING" id="52694.ACWI_30590"/>
<feature type="domain" description="XdhC- CoxI" evidence="1">
    <location>
        <begin position="270"/>
        <end position="324"/>
    </location>
</feature>
<evidence type="ECO:0000313" key="3">
    <source>
        <dbReference type="EMBL" id="OFV69411.1"/>
    </source>
</evidence>
<dbReference type="Proteomes" id="UP000176244">
    <property type="component" value="Unassembled WGS sequence"/>
</dbReference>